<keyword evidence="2" id="KW-1003">Cell membrane</keyword>
<sequence length="772" mass="87243">MVGCNNTIFGFATLTFFVMQCWGKKELHIGAFLSMSFEDSGWLAAGSLPGIHIAFEDINNSTDILKGYELKLVLKDTRCNKGYAFYQFVKLIQDNPQMVMILGGDCSLSTKSIAEASPHWNLVEVSYVASSSLLSDKNTFPLFLRTNQPEHAGNFPRISLMKMFGWSRIATIQSSELVFASTVNHFHELLSLNNFTRLTTEAFVDDAKQQISKIKEEDARIIYGMFYENQARLVLCEAYRQGIYGSEYLWFLPGWFSIDWWTKVEESVPCTPAQIKKAAGNYLSTIEGLISKNSRQILPTGKTIGDVRDRYEKAINQSAYEYDMYYASGYDAVLAMALALNKSVGILQAQGKGIENFTYNDNETAGLLKSILYSLSFNGMTGLVSFDGHGDRVGAQYILQFQDDKMVTLGYYDAHQDKIVLYSNESFYWPDGHPPKDRVVIQYKLVVVNFGLFVFVVVLSCIGALVTVMFLIFNVHYRNERFVKMSSPRLNVLILLGCCLVYLVVPLHGIDSSMVFQYYLDIVCQIEVWLMCIGFTMSYGTLFARTWRIHVIFTLTTTERKAIKDRHLFAIVSILLVIDIIVLSTWQHLDPIHSVPWYIAKAYDGLTHSRSYVEVCSSNDISIWGGILICYKGVLLLFGAFLAWETRNVSYSELNDSRNIAISVYTILVSSLVGIPVLIFVKEYPDFTFCIASFFVLISTSLIIALMFLPKVIALKKVSPPGPDNPKGCSVVTYRSSQIFLNPSYLQPRLYGTSIKPEKKEESTERQKSEST</sequence>
<evidence type="ECO:0000256" key="11">
    <source>
        <dbReference type="ARBA" id="ARBA00073785"/>
    </source>
</evidence>
<gene>
    <name evidence="17" type="primary">LOC116293492</name>
</gene>
<protein>
    <recommendedName>
        <fullName evidence="11">Gamma-aminobutyric acid type B receptor subunit 2</fullName>
    </recommendedName>
</protein>
<evidence type="ECO:0000256" key="7">
    <source>
        <dbReference type="ARBA" id="ARBA00023136"/>
    </source>
</evidence>
<evidence type="ECO:0000256" key="10">
    <source>
        <dbReference type="ARBA" id="ARBA00023224"/>
    </source>
</evidence>
<keyword evidence="9" id="KW-0325">Glycoprotein</keyword>
<dbReference type="CDD" id="cd06366">
    <property type="entry name" value="PBP1_GABAb_receptor"/>
    <property type="match status" value="1"/>
</dbReference>
<feature type="transmembrane region" description="Helical" evidence="13">
    <location>
        <begin position="450"/>
        <end position="477"/>
    </location>
</feature>
<dbReference type="OrthoDB" id="17569at2759"/>
<feature type="transmembrane region" description="Helical" evidence="13">
    <location>
        <begin position="489"/>
        <end position="508"/>
    </location>
</feature>
<keyword evidence="16" id="KW-1185">Reference proteome</keyword>
<keyword evidence="3 13" id="KW-0812">Transmembrane</keyword>
<dbReference type="InterPro" id="IPR001828">
    <property type="entry name" value="ANF_lig-bd_rcpt"/>
</dbReference>
<dbReference type="InParanoid" id="A0A6P8HW18"/>
<feature type="chain" id="PRO_5027881283" description="Gamma-aminobutyric acid type B receptor subunit 2" evidence="14">
    <location>
        <begin position="24"/>
        <end position="772"/>
    </location>
</feature>
<dbReference type="GO" id="GO:0038039">
    <property type="term" value="C:G protein-coupled receptor heterodimeric complex"/>
    <property type="evidence" value="ECO:0007669"/>
    <property type="project" value="TreeGrafter"/>
</dbReference>
<dbReference type="Pfam" id="PF00003">
    <property type="entry name" value="7tm_3"/>
    <property type="match status" value="1"/>
</dbReference>
<evidence type="ECO:0000256" key="2">
    <source>
        <dbReference type="ARBA" id="ARBA00022475"/>
    </source>
</evidence>
<evidence type="ECO:0000256" key="9">
    <source>
        <dbReference type="ARBA" id="ARBA00023180"/>
    </source>
</evidence>
<dbReference type="PANTHER" id="PTHR10519">
    <property type="entry name" value="GABA-B RECEPTOR"/>
    <property type="match status" value="1"/>
</dbReference>
<keyword evidence="8" id="KW-0675">Receptor</keyword>
<dbReference type="GO" id="GO:0004965">
    <property type="term" value="F:G protein-coupled GABA receptor activity"/>
    <property type="evidence" value="ECO:0007669"/>
    <property type="project" value="InterPro"/>
</dbReference>
<evidence type="ECO:0000256" key="14">
    <source>
        <dbReference type="SAM" id="SignalP"/>
    </source>
</evidence>
<evidence type="ECO:0000313" key="17">
    <source>
        <dbReference type="RefSeq" id="XP_031556782.1"/>
    </source>
</evidence>
<dbReference type="CDD" id="cd15047">
    <property type="entry name" value="7tmC_GABA-B-like"/>
    <property type="match status" value="1"/>
</dbReference>
<keyword evidence="5 13" id="KW-1133">Transmembrane helix</keyword>
<feature type="transmembrane region" description="Helical" evidence="13">
    <location>
        <begin position="621"/>
        <end position="644"/>
    </location>
</feature>
<evidence type="ECO:0000256" key="4">
    <source>
        <dbReference type="ARBA" id="ARBA00022729"/>
    </source>
</evidence>
<keyword evidence="6" id="KW-0297">G-protein coupled receptor</keyword>
<feature type="region of interest" description="Disordered" evidence="12">
    <location>
        <begin position="751"/>
        <end position="772"/>
    </location>
</feature>
<dbReference type="FunFam" id="3.40.50.2300:FF:000379">
    <property type="entry name" value="Gamma-aminobutyric acid B receptor"/>
    <property type="match status" value="1"/>
</dbReference>
<dbReference type="RefSeq" id="XP_031556782.1">
    <property type="nucleotide sequence ID" value="XM_031700922.1"/>
</dbReference>
<dbReference type="FunFam" id="3.40.50.2300:FF:000063">
    <property type="entry name" value="Gamma-aminobutyric acid type B receptor subunit"/>
    <property type="match status" value="1"/>
</dbReference>
<dbReference type="GO" id="GO:0007214">
    <property type="term" value="P:gamma-aminobutyric acid signaling pathway"/>
    <property type="evidence" value="ECO:0007669"/>
    <property type="project" value="TreeGrafter"/>
</dbReference>
<dbReference type="InterPro" id="IPR017978">
    <property type="entry name" value="GPCR_3_C"/>
</dbReference>
<feature type="signal peptide" evidence="14">
    <location>
        <begin position="1"/>
        <end position="23"/>
    </location>
</feature>
<keyword evidence="7 13" id="KW-0472">Membrane</keyword>
<feature type="transmembrane region" description="Helical" evidence="13">
    <location>
        <begin position="568"/>
        <end position="589"/>
    </location>
</feature>
<dbReference type="PRINTS" id="PR01177">
    <property type="entry name" value="GABAB1RECPTR"/>
</dbReference>
<evidence type="ECO:0000256" key="13">
    <source>
        <dbReference type="SAM" id="Phobius"/>
    </source>
</evidence>
<keyword evidence="10" id="KW-0807">Transducer</keyword>
<dbReference type="InterPro" id="IPR002455">
    <property type="entry name" value="GPCR3_GABA-B"/>
</dbReference>
<keyword evidence="4 14" id="KW-0732">Signal</keyword>
<dbReference type="KEGG" id="aten:116293492"/>
<evidence type="ECO:0000256" key="6">
    <source>
        <dbReference type="ARBA" id="ARBA00023040"/>
    </source>
</evidence>
<evidence type="ECO:0000313" key="16">
    <source>
        <dbReference type="Proteomes" id="UP000515163"/>
    </source>
</evidence>
<dbReference type="PROSITE" id="PS50259">
    <property type="entry name" value="G_PROTEIN_RECEP_F3_4"/>
    <property type="match status" value="1"/>
</dbReference>
<organism evidence="16 17">
    <name type="scientific">Actinia tenebrosa</name>
    <name type="common">Australian red waratah sea anemone</name>
    <dbReference type="NCBI Taxonomy" id="6105"/>
    <lineage>
        <taxon>Eukaryota</taxon>
        <taxon>Metazoa</taxon>
        <taxon>Cnidaria</taxon>
        <taxon>Anthozoa</taxon>
        <taxon>Hexacorallia</taxon>
        <taxon>Actiniaria</taxon>
        <taxon>Actiniidae</taxon>
        <taxon>Actinia</taxon>
    </lineage>
</organism>
<accession>A0A6P8HW18</accession>
<feature type="transmembrane region" description="Helical" evidence="13">
    <location>
        <begin position="687"/>
        <end position="709"/>
    </location>
</feature>
<dbReference type="PRINTS" id="PR01176">
    <property type="entry name" value="GABABRECEPTR"/>
</dbReference>
<evidence type="ECO:0000256" key="3">
    <source>
        <dbReference type="ARBA" id="ARBA00022692"/>
    </source>
</evidence>
<dbReference type="GeneID" id="116293492"/>
<reference evidence="17" key="1">
    <citation type="submission" date="2025-08" db="UniProtKB">
        <authorList>
            <consortium name="RefSeq"/>
        </authorList>
    </citation>
    <scope>IDENTIFICATION</scope>
    <source>
        <tissue evidence="17">Tentacle</tissue>
    </source>
</reference>
<evidence type="ECO:0000256" key="12">
    <source>
        <dbReference type="SAM" id="MobiDB-lite"/>
    </source>
</evidence>
<dbReference type="AlphaFoldDB" id="A0A6P8HW18"/>
<evidence type="ECO:0000256" key="8">
    <source>
        <dbReference type="ARBA" id="ARBA00023170"/>
    </source>
</evidence>
<evidence type="ECO:0000256" key="1">
    <source>
        <dbReference type="ARBA" id="ARBA00004651"/>
    </source>
</evidence>
<evidence type="ECO:0000256" key="5">
    <source>
        <dbReference type="ARBA" id="ARBA00022989"/>
    </source>
</evidence>
<dbReference type="InterPro" id="IPR028082">
    <property type="entry name" value="Peripla_BP_I"/>
</dbReference>
<proteinExistence type="predicted"/>
<feature type="transmembrane region" description="Helical" evidence="13">
    <location>
        <begin position="528"/>
        <end position="547"/>
    </location>
</feature>
<dbReference type="SUPFAM" id="SSF53822">
    <property type="entry name" value="Periplasmic binding protein-like I"/>
    <property type="match status" value="1"/>
</dbReference>
<feature type="compositionally biased region" description="Basic and acidic residues" evidence="12">
    <location>
        <begin position="756"/>
        <end position="772"/>
    </location>
</feature>
<dbReference type="Gene3D" id="3.40.50.2300">
    <property type="match status" value="2"/>
</dbReference>
<feature type="domain" description="G-protein coupled receptors family 3 profile" evidence="15">
    <location>
        <begin position="452"/>
        <end position="715"/>
    </location>
</feature>
<comment type="subcellular location">
    <subcellularLocation>
        <location evidence="1">Cell membrane</location>
        <topology evidence="1">Multi-pass membrane protein</topology>
    </subcellularLocation>
</comment>
<name>A0A6P8HW18_ACTTE</name>
<dbReference type="PANTHER" id="PTHR10519:SF20">
    <property type="entry name" value="G-PROTEIN COUPLED RECEPTOR 156-RELATED"/>
    <property type="match status" value="1"/>
</dbReference>
<feature type="transmembrane region" description="Helical" evidence="13">
    <location>
        <begin position="660"/>
        <end position="681"/>
    </location>
</feature>
<dbReference type="Proteomes" id="UP000515163">
    <property type="component" value="Unplaced"/>
</dbReference>
<evidence type="ECO:0000259" key="15">
    <source>
        <dbReference type="PROSITE" id="PS50259"/>
    </source>
</evidence>
<dbReference type="Pfam" id="PF01094">
    <property type="entry name" value="ANF_receptor"/>
    <property type="match status" value="1"/>
</dbReference>